<reference evidence="1" key="1">
    <citation type="submission" date="2019-08" db="EMBL/GenBank/DDBJ databases">
        <authorList>
            <person name="Kucharzyk K."/>
            <person name="Murdoch R.W."/>
            <person name="Higgins S."/>
            <person name="Loffler F."/>
        </authorList>
    </citation>
    <scope>NUCLEOTIDE SEQUENCE</scope>
</reference>
<proteinExistence type="predicted"/>
<comment type="caution">
    <text evidence="1">The sequence shown here is derived from an EMBL/GenBank/DDBJ whole genome shotgun (WGS) entry which is preliminary data.</text>
</comment>
<gene>
    <name evidence="1" type="ORF">SDC9_144552</name>
</gene>
<evidence type="ECO:0000313" key="1">
    <source>
        <dbReference type="EMBL" id="MPM97379.1"/>
    </source>
</evidence>
<accession>A0A645E777</accession>
<organism evidence="1">
    <name type="scientific">bioreactor metagenome</name>
    <dbReference type="NCBI Taxonomy" id="1076179"/>
    <lineage>
        <taxon>unclassified sequences</taxon>
        <taxon>metagenomes</taxon>
        <taxon>ecological metagenomes</taxon>
    </lineage>
</organism>
<name>A0A645E777_9ZZZZ</name>
<dbReference type="EMBL" id="VSSQ01043666">
    <property type="protein sequence ID" value="MPM97379.1"/>
    <property type="molecule type" value="Genomic_DNA"/>
</dbReference>
<sequence>MLPLRQVVNVLAAPAVLFIQLFQLGGVLAEGAATFQQIFLILLGAFYNQAYARYLKVPLSHAIPPLSPEIPRQLVHIPDRLWLLGPSPALFRPLLAADPLPQLAIQQRGGGVPVFFPRPVQILIGGVQRGMPVVPLILAAAAQAFPGCSRRVLVRISWVTATASL</sequence>
<protein>
    <submittedName>
        <fullName evidence="1">Uncharacterized protein</fullName>
    </submittedName>
</protein>
<dbReference type="AlphaFoldDB" id="A0A645E777"/>